<feature type="transmembrane region" description="Helical" evidence="5">
    <location>
        <begin position="159"/>
        <end position="179"/>
    </location>
</feature>
<keyword evidence="1" id="KW-0808">Transferase</keyword>
<evidence type="ECO:0000256" key="3">
    <source>
        <dbReference type="ARBA" id="ARBA00023012"/>
    </source>
</evidence>
<organism evidence="6 7">
    <name type="scientific">Bifidobacterium miconis</name>
    <dbReference type="NCBI Taxonomy" id="2834435"/>
    <lineage>
        <taxon>Bacteria</taxon>
        <taxon>Bacillati</taxon>
        <taxon>Actinomycetota</taxon>
        <taxon>Actinomycetes</taxon>
        <taxon>Bifidobacteriales</taxon>
        <taxon>Bifidobacteriaceae</taxon>
        <taxon>Bifidobacterium</taxon>
    </lineage>
</organism>
<dbReference type="EMBL" id="JAHBBH010000007">
    <property type="protein sequence ID" value="MBW3092102.1"/>
    <property type="molecule type" value="Genomic_DNA"/>
</dbReference>
<reference evidence="6 7" key="1">
    <citation type="submission" date="2021-05" db="EMBL/GenBank/DDBJ databases">
        <title>Phylogenetic classification of ten novel species belonging to the genus Bifidobacterium comprising B. colchicus sp. nov., B. abeli sp. nov., B. bicoloris sp. nov., B. guerezis sp. nov., B. rosaliae sp. nov., B. santillanensis sp. nov., B. argentati sp. nov., B. amazzoni sp. nov., B. pluviali sp. nov., and B. pinnaculum sp. nov.</title>
        <authorList>
            <person name="Lugli G.A."/>
            <person name="Ruiz Garcia L."/>
            <person name="Margolles A."/>
            <person name="Ventura M."/>
        </authorList>
    </citation>
    <scope>NUCLEOTIDE SEQUENCE [LARGE SCALE GENOMIC DNA]</scope>
    <source>
        <strain evidence="6 7">82T10</strain>
    </source>
</reference>
<protein>
    <recommendedName>
        <fullName evidence="8">Histidine kinase</fullName>
    </recommendedName>
</protein>
<keyword evidence="5" id="KW-0812">Transmembrane</keyword>
<keyword evidence="5" id="KW-1133">Transmembrane helix</keyword>
<feature type="transmembrane region" description="Helical" evidence="5">
    <location>
        <begin position="40"/>
        <end position="61"/>
    </location>
</feature>
<evidence type="ECO:0000313" key="6">
    <source>
        <dbReference type="EMBL" id="MBW3092102.1"/>
    </source>
</evidence>
<feature type="coiled-coil region" evidence="4">
    <location>
        <begin position="178"/>
        <end position="208"/>
    </location>
</feature>
<evidence type="ECO:0000256" key="2">
    <source>
        <dbReference type="ARBA" id="ARBA00022777"/>
    </source>
</evidence>
<keyword evidence="5" id="KW-0472">Membrane</keyword>
<comment type="caution">
    <text evidence="6">The sequence shown here is derived from an EMBL/GenBank/DDBJ whole genome shotgun (WGS) entry which is preliminary data.</text>
</comment>
<accession>A0ABS6WDT9</accession>
<keyword evidence="7" id="KW-1185">Reference proteome</keyword>
<dbReference type="RefSeq" id="WP_219058201.1">
    <property type="nucleotide sequence ID" value="NZ_JAHBBH010000007.1"/>
</dbReference>
<keyword evidence="4" id="KW-0175">Coiled coil</keyword>
<feature type="transmembrane region" description="Helical" evidence="5">
    <location>
        <begin position="73"/>
        <end position="91"/>
    </location>
</feature>
<gene>
    <name evidence="6" type="ORF">KIH79_03855</name>
</gene>
<evidence type="ECO:0000313" key="7">
    <source>
        <dbReference type="Proteomes" id="UP000700815"/>
    </source>
</evidence>
<dbReference type="Proteomes" id="UP000700815">
    <property type="component" value="Unassembled WGS sequence"/>
</dbReference>
<evidence type="ECO:0000256" key="1">
    <source>
        <dbReference type="ARBA" id="ARBA00022679"/>
    </source>
</evidence>
<dbReference type="PANTHER" id="PTHR24421">
    <property type="entry name" value="NITRATE/NITRITE SENSOR PROTEIN NARX-RELATED"/>
    <property type="match status" value="1"/>
</dbReference>
<keyword evidence="2" id="KW-0418">Kinase</keyword>
<evidence type="ECO:0000256" key="5">
    <source>
        <dbReference type="SAM" id="Phobius"/>
    </source>
</evidence>
<sequence length="424" mass="46174">MDADQNGVVHNGVRRNGVMNAEPAHWRKRLRILTDKMSAWMARPLPAVLCLVAAAVDMMEWPSGMAVYGADTVPWWLCGLMVAALALSAAFPRPGSLSICLLFAMTSAVPWLSSGMFHMSVMAALLNVAITSEPRWRWSCYALAVIGSAFEAFPGLDGIALMFNQAVFYAIPMVVAYALRVKDHAMKAEREAERLRAQQAETERLRERFALSRRIHDSLSGTLSYIALRTERPDGHRAGDDRRDTDSALLADIHDQAMRGLDDVHRIIRMMRNAEASPQDAAGAGDEPGDEPMGLRATVDRGRGMLDNLGFHGEAHIDGSIPESRSSSVGAIEANALVGELFANVVRHGRRPGGTWYMDIRVTDDAVFITQTNELGDDGQAWSGGTGLASHAEVIARLGGQLRHSIMDGSWFVSATIPLRASAL</sequence>
<dbReference type="InterPro" id="IPR050482">
    <property type="entry name" value="Sensor_HK_TwoCompSys"/>
</dbReference>
<proteinExistence type="predicted"/>
<evidence type="ECO:0008006" key="8">
    <source>
        <dbReference type="Google" id="ProtNLM"/>
    </source>
</evidence>
<name>A0ABS6WDT9_9BIFI</name>
<keyword evidence="3" id="KW-0902">Two-component regulatory system</keyword>
<evidence type="ECO:0000256" key="4">
    <source>
        <dbReference type="SAM" id="Coils"/>
    </source>
</evidence>